<gene>
    <name evidence="3" type="ORF">DZ860_04845</name>
</gene>
<dbReference type="EC" id="3.4.21.-" evidence="3"/>
<comment type="similarity">
    <text evidence="1">Belongs to the peptidase S13 family.</text>
</comment>
<dbReference type="NCBIfam" id="TIGR00666">
    <property type="entry name" value="PBP4"/>
    <property type="match status" value="1"/>
</dbReference>
<evidence type="ECO:0000313" key="3">
    <source>
        <dbReference type="EMBL" id="RJX74455.1"/>
    </source>
</evidence>
<dbReference type="NCBIfam" id="NF008322">
    <property type="entry name" value="PRK11113.1"/>
    <property type="match status" value="1"/>
</dbReference>
<dbReference type="EC" id="3.4.16.4" evidence="3"/>
<dbReference type="SUPFAM" id="SSF56601">
    <property type="entry name" value="beta-lactamase/transpeptidase-like"/>
    <property type="match status" value="1"/>
</dbReference>
<dbReference type="AlphaFoldDB" id="A0A3A6QP32"/>
<dbReference type="RefSeq" id="WP_120029791.1">
    <property type="nucleotide sequence ID" value="NZ_QVMU01000002.1"/>
</dbReference>
<dbReference type="PANTHER" id="PTHR30023">
    <property type="entry name" value="D-ALANYL-D-ALANINE CARBOXYPEPTIDASE"/>
    <property type="match status" value="1"/>
</dbReference>
<reference evidence="3 4" key="1">
    <citation type="submission" date="2018-08" db="EMBL/GenBank/DDBJ databases">
        <title>Vibrio isolated from the Eastern China Marginal Seas.</title>
        <authorList>
            <person name="Li Y."/>
        </authorList>
    </citation>
    <scope>NUCLEOTIDE SEQUENCE [LARGE SCALE GENOMIC DNA]</scope>
    <source>
        <strain evidence="3 4">BEI233</strain>
    </source>
</reference>
<dbReference type="Proteomes" id="UP000273252">
    <property type="component" value="Unassembled WGS sequence"/>
</dbReference>
<protein>
    <submittedName>
        <fullName evidence="3">Serine-type D-Ala-D-Ala carboxypeptidase</fullName>
        <ecNumber evidence="3">3.4.16.4</ecNumber>
        <ecNumber evidence="3">3.4.21.-</ecNumber>
    </submittedName>
</protein>
<evidence type="ECO:0000256" key="1">
    <source>
        <dbReference type="ARBA" id="ARBA00006096"/>
    </source>
</evidence>
<dbReference type="GO" id="GO:0000270">
    <property type="term" value="P:peptidoglycan metabolic process"/>
    <property type="evidence" value="ECO:0007669"/>
    <property type="project" value="TreeGrafter"/>
</dbReference>
<dbReference type="GO" id="GO:0006508">
    <property type="term" value="P:proteolysis"/>
    <property type="evidence" value="ECO:0007669"/>
    <property type="project" value="InterPro"/>
</dbReference>
<dbReference type="Gene3D" id="3.50.80.20">
    <property type="entry name" value="D-Ala-D-Ala carboxypeptidase C, peptidase S13"/>
    <property type="match status" value="1"/>
</dbReference>
<dbReference type="PRINTS" id="PR00922">
    <property type="entry name" value="DADACBPTASE3"/>
</dbReference>
<dbReference type="EMBL" id="QVMU01000002">
    <property type="protein sequence ID" value="RJX74455.1"/>
    <property type="molecule type" value="Genomic_DNA"/>
</dbReference>
<name>A0A3A6QP32_9VIBR</name>
<keyword evidence="3" id="KW-0645">Protease</keyword>
<dbReference type="PANTHER" id="PTHR30023:SF0">
    <property type="entry name" value="PENICILLIN-SENSITIVE CARBOXYPEPTIDASE A"/>
    <property type="match status" value="1"/>
</dbReference>
<keyword evidence="3" id="KW-0121">Carboxypeptidase</keyword>
<comment type="caution">
    <text evidence="3">The sequence shown here is derived from an EMBL/GenBank/DDBJ whole genome shotgun (WGS) entry which is preliminary data.</text>
</comment>
<sequence length="489" mass="54377">MLLRNTPLLHRSSSLRILLLLIVSLLSTTSQAYSPIDELPYGSRTSVVIESLASNKVLESTPNREQFFPPASTLKLVTALAAKLELGNDFSFQTKLLRSGNDLVIQFDGDPTLTTQDLSNLLKLARQQLGNTIEGDLWLDVSAFNGYDRAIGWPWDILGVCYSAPSSAITLDGNCIQAAIYTQTDGTTRVNVPQHYPVYVTTEAKTVSKIERESTRCDLELIPSQDNHYQLSGCLQERSKPLPLKFAVQNPNLYAQRVISSQLSQLNIKLLGQIRIGTPNQQKSQQKMTQLATHQSAKLPELLDLMLKRSDNLIADNLTKTIGREFFHQAGNFTNGTEAIKQIILSNTGVNISHSKMVDGSGLSRNNRFTNKDMAAILRYIWRNDQTLQLIKLMPTAGTDGTLKYRSSMRKPPIKGKIIAKSGSLYGSYNMAGYGLNTNGQPSTLFVQYVADYHPEKRSDRPATVAPITAFETLFYQDIVRFSQAIPKK</sequence>
<proteinExistence type="inferred from homology"/>
<dbReference type="GO" id="GO:0009002">
    <property type="term" value="F:serine-type D-Ala-D-Ala carboxypeptidase activity"/>
    <property type="evidence" value="ECO:0007669"/>
    <property type="project" value="UniProtKB-EC"/>
</dbReference>
<evidence type="ECO:0000313" key="4">
    <source>
        <dbReference type="Proteomes" id="UP000273252"/>
    </source>
</evidence>
<organism evidence="3 4">
    <name type="scientific">Vibrio sinensis</name>
    <dbReference type="NCBI Taxonomy" id="2302434"/>
    <lineage>
        <taxon>Bacteria</taxon>
        <taxon>Pseudomonadati</taxon>
        <taxon>Pseudomonadota</taxon>
        <taxon>Gammaproteobacteria</taxon>
        <taxon>Vibrionales</taxon>
        <taxon>Vibrionaceae</taxon>
        <taxon>Vibrio</taxon>
    </lineage>
</organism>
<dbReference type="OrthoDB" id="9802627at2"/>
<dbReference type="InterPro" id="IPR012338">
    <property type="entry name" value="Beta-lactam/transpept-like"/>
</dbReference>
<keyword evidence="2 3" id="KW-0378">Hydrolase</keyword>
<accession>A0A3A6QP32</accession>
<evidence type="ECO:0000256" key="2">
    <source>
        <dbReference type="ARBA" id="ARBA00022801"/>
    </source>
</evidence>
<dbReference type="InterPro" id="IPR000667">
    <property type="entry name" value="Peptidase_S13"/>
</dbReference>
<dbReference type="Gene3D" id="3.40.710.10">
    <property type="entry name" value="DD-peptidase/beta-lactamase superfamily"/>
    <property type="match status" value="2"/>
</dbReference>
<keyword evidence="4" id="KW-1185">Reference proteome</keyword>
<dbReference type="Pfam" id="PF02113">
    <property type="entry name" value="Peptidase_S13"/>
    <property type="match status" value="1"/>
</dbReference>